<dbReference type="OrthoDB" id="9785306at2"/>
<dbReference type="RefSeq" id="WP_160647611.1">
    <property type="nucleotide sequence ID" value="NZ_SIJB01000042.1"/>
</dbReference>
<dbReference type="PIRSF" id="PIRSF011575">
    <property type="entry name" value="YabG"/>
    <property type="match status" value="1"/>
</dbReference>
<name>A0A6N9Q7X7_9BACL</name>
<dbReference type="AlphaFoldDB" id="A0A6N9Q7X7"/>
<keyword evidence="2" id="KW-1185">Reference proteome</keyword>
<dbReference type="Pfam" id="PF05582">
    <property type="entry name" value="Peptidase_U57"/>
    <property type="match status" value="1"/>
</dbReference>
<dbReference type="EMBL" id="SIJB01000042">
    <property type="protein sequence ID" value="NBI30801.1"/>
    <property type="molecule type" value="Genomic_DNA"/>
</dbReference>
<dbReference type="InterPro" id="IPR008764">
    <property type="entry name" value="Peptidase_U57"/>
</dbReference>
<sequence length="295" mass="34016">MYRGDLVTRKSYGEDVVFEIIDINRQNVFLSGVEYRLVADSPITDLNKVVDYRLTKDYMRSHSKVEQTQKMIQRYRREQQEANLHTMIIRSEQDDEAELKSYFEVPGKVLHLDGDSRYLTKSLELYNKLRVPVEGHYFREKDMPEQLYELLPKVKPDILVITGHDSMIKNRRNRDDYSLDSYKNSRNFAKAVKIAREYEKNKDTLMIVAGACQSHFEALLQAGANFASSPQRILIHALDPVQIASKISYTSIKDTVNMLDVISYTISGIKGIGGIESRGSYRIGLPNIKNNENNH</sequence>
<accession>A0A6N9Q7X7</accession>
<reference evidence="1 2" key="1">
    <citation type="submission" date="2019-01" db="EMBL/GenBank/DDBJ databases">
        <title>Chengkuizengella sp. nov., isolated from deep-sea sediment of East Pacific Ocean.</title>
        <authorList>
            <person name="Yang J."/>
            <person name="Lai Q."/>
            <person name="Shao Z."/>
        </authorList>
    </citation>
    <scope>NUCLEOTIDE SEQUENCE [LARGE SCALE GENOMIC DNA]</scope>
    <source>
        <strain evidence="1 2">YPA3-1-1</strain>
    </source>
</reference>
<proteinExistence type="predicted"/>
<comment type="caution">
    <text evidence="1">The sequence shown here is derived from an EMBL/GenBank/DDBJ whole genome shotgun (WGS) entry which is preliminary data.</text>
</comment>
<dbReference type="NCBIfam" id="TIGR02855">
    <property type="entry name" value="spore_yabG"/>
    <property type="match status" value="1"/>
</dbReference>
<protein>
    <submittedName>
        <fullName evidence="1">Sporulation peptidase YabG</fullName>
    </submittedName>
</protein>
<evidence type="ECO:0000313" key="1">
    <source>
        <dbReference type="EMBL" id="NBI30801.1"/>
    </source>
</evidence>
<evidence type="ECO:0000313" key="2">
    <source>
        <dbReference type="Proteomes" id="UP000448943"/>
    </source>
</evidence>
<dbReference type="Proteomes" id="UP000448943">
    <property type="component" value="Unassembled WGS sequence"/>
</dbReference>
<organism evidence="1 2">
    <name type="scientific">Chengkuizengella marina</name>
    <dbReference type="NCBI Taxonomy" id="2507566"/>
    <lineage>
        <taxon>Bacteria</taxon>
        <taxon>Bacillati</taxon>
        <taxon>Bacillota</taxon>
        <taxon>Bacilli</taxon>
        <taxon>Bacillales</taxon>
        <taxon>Paenibacillaceae</taxon>
        <taxon>Chengkuizengella</taxon>
    </lineage>
</organism>
<gene>
    <name evidence="1" type="primary">yabG</name>
    <name evidence="1" type="ORF">ERL59_17770</name>
</gene>